<dbReference type="Gramene" id="TVU18249">
    <property type="protein sequence ID" value="TVU18249"/>
    <property type="gene ID" value="EJB05_34338"/>
</dbReference>
<evidence type="ECO:0000256" key="1">
    <source>
        <dbReference type="SAM" id="MobiDB-lite"/>
    </source>
</evidence>
<dbReference type="Proteomes" id="UP000324897">
    <property type="component" value="Chromosome 7"/>
</dbReference>
<proteinExistence type="predicted"/>
<gene>
    <name evidence="2" type="ORF">EJB05_34338</name>
</gene>
<evidence type="ECO:0000313" key="3">
    <source>
        <dbReference type="Proteomes" id="UP000324897"/>
    </source>
</evidence>
<sequence>MLGCWLAAAPALNPTRRRRLTTAPASPPGGRGGWCGAAGPTPLASGGGGVDEAAPGRGCRGAEGRGAPRGCPVNLLGSFGPAPESETR</sequence>
<feature type="non-terminal residue" evidence="2">
    <location>
        <position position="88"/>
    </location>
</feature>
<reference evidence="2 3" key="1">
    <citation type="journal article" date="2019" name="Sci. Rep.">
        <title>A high-quality genome of Eragrostis curvula grass provides insights into Poaceae evolution and supports new strategies to enhance forage quality.</title>
        <authorList>
            <person name="Carballo J."/>
            <person name="Santos B.A.C.M."/>
            <person name="Zappacosta D."/>
            <person name="Garbus I."/>
            <person name="Selva J.P."/>
            <person name="Gallo C.A."/>
            <person name="Diaz A."/>
            <person name="Albertini E."/>
            <person name="Caccamo M."/>
            <person name="Echenique V."/>
        </authorList>
    </citation>
    <scope>NUCLEOTIDE SEQUENCE [LARGE SCALE GENOMIC DNA]</scope>
    <source>
        <strain evidence="3">cv. Victoria</strain>
        <tissue evidence="2">Leaf</tissue>
    </source>
</reference>
<evidence type="ECO:0000313" key="2">
    <source>
        <dbReference type="EMBL" id="TVU18249.1"/>
    </source>
</evidence>
<dbReference type="AlphaFoldDB" id="A0A5J9U3K6"/>
<feature type="non-terminal residue" evidence="2">
    <location>
        <position position="1"/>
    </location>
</feature>
<keyword evidence="3" id="KW-1185">Reference proteome</keyword>
<protein>
    <submittedName>
        <fullName evidence="2">Uncharacterized protein</fullName>
    </submittedName>
</protein>
<feature type="region of interest" description="Disordered" evidence="1">
    <location>
        <begin position="16"/>
        <end position="65"/>
    </location>
</feature>
<comment type="caution">
    <text evidence="2">The sequence shown here is derived from an EMBL/GenBank/DDBJ whole genome shotgun (WGS) entry which is preliminary data.</text>
</comment>
<accession>A0A5J9U3K6</accession>
<organism evidence="2 3">
    <name type="scientific">Eragrostis curvula</name>
    <name type="common">weeping love grass</name>
    <dbReference type="NCBI Taxonomy" id="38414"/>
    <lineage>
        <taxon>Eukaryota</taxon>
        <taxon>Viridiplantae</taxon>
        <taxon>Streptophyta</taxon>
        <taxon>Embryophyta</taxon>
        <taxon>Tracheophyta</taxon>
        <taxon>Spermatophyta</taxon>
        <taxon>Magnoliopsida</taxon>
        <taxon>Liliopsida</taxon>
        <taxon>Poales</taxon>
        <taxon>Poaceae</taxon>
        <taxon>PACMAD clade</taxon>
        <taxon>Chloridoideae</taxon>
        <taxon>Eragrostideae</taxon>
        <taxon>Eragrostidinae</taxon>
        <taxon>Eragrostis</taxon>
    </lineage>
</organism>
<name>A0A5J9U3K6_9POAL</name>
<dbReference type="EMBL" id="RWGY01000029">
    <property type="protein sequence ID" value="TVU18249.1"/>
    <property type="molecule type" value="Genomic_DNA"/>
</dbReference>